<evidence type="ECO:0000313" key="2">
    <source>
        <dbReference type="Proteomes" id="UP000182235"/>
    </source>
</evidence>
<dbReference type="OrthoDB" id="4369929at2759"/>
<proteinExistence type="predicted"/>
<sequence>MAAAARMVPNNKDSIFAWHVRLEKRGLKLLFCEVCKLGKSKKQISRIPIPRATKRGVRLHFDIAGGGESLGIWMAFHPHFKDFAI</sequence>
<name>A0A1J9PR30_9EURO</name>
<protein>
    <submittedName>
        <fullName evidence="1">Uncharacterized protein</fullName>
    </submittedName>
</protein>
<gene>
    <name evidence="1" type="ORF">AJ78_08632</name>
</gene>
<dbReference type="AlphaFoldDB" id="A0A1J9PR30"/>
<comment type="caution">
    <text evidence="1">The sequence shown here is derived from an EMBL/GenBank/DDBJ whole genome shotgun (WGS) entry which is preliminary data.</text>
</comment>
<evidence type="ECO:0000313" key="1">
    <source>
        <dbReference type="EMBL" id="OJD10315.1"/>
    </source>
</evidence>
<organism evidence="1 2">
    <name type="scientific">Emergomyces pasteurianus Ep9510</name>
    <dbReference type="NCBI Taxonomy" id="1447872"/>
    <lineage>
        <taxon>Eukaryota</taxon>
        <taxon>Fungi</taxon>
        <taxon>Dikarya</taxon>
        <taxon>Ascomycota</taxon>
        <taxon>Pezizomycotina</taxon>
        <taxon>Eurotiomycetes</taxon>
        <taxon>Eurotiomycetidae</taxon>
        <taxon>Onygenales</taxon>
        <taxon>Ajellomycetaceae</taxon>
        <taxon>Emergomyces</taxon>
    </lineage>
</organism>
<dbReference type="VEuPathDB" id="FungiDB:AJ78_08632"/>
<accession>A0A1J9PR30</accession>
<reference evidence="1 2" key="1">
    <citation type="submission" date="2015-07" db="EMBL/GenBank/DDBJ databases">
        <title>Emmonsia species relationships and genome sequence.</title>
        <authorList>
            <consortium name="The Broad Institute Genomics Platform"/>
            <person name="Cuomo C.A."/>
            <person name="Munoz J.F."/>
            <person name="Imamovic A."/>
            <person name="Priest M.E."/>
            <person name="Young S."/>
            <person name="Clay O.K."/>
            <person name="McEwen J.G."/>
        </authorList>
    </citation>
    <scope>NUCLEOTIDE SEQUENCE [LARGE SCALE GENOMIC DNA]</scope>
    <source>
        <strain evidence="1 2">UAMH 9510</strain>
    </source>
</reference>
<keyword evidence="2" id="KW-1185">Reference proteome</keyword>
<dbReference type="Proteomes" id="UP000182235">
    <property type="component" value="Unassembled WGS sequence"/>
</dbReference>
<dbReference type="STRING" id="1447872.A0A1J9PR30"/>
<dbReference type="EMBL" id="LGRN01000851">
    <property type="protein sequence ID" value="OJD10315.1"/>
    <property type="molecule type" value="Genomic_DNA"/>
</dbReference>